<gene>
    <name evidence="2" type="ORF">EJB05_54516</name>
</gene>
<keyword evidence="3" id="KW-1185">Reference proteome</keyword>
<name>A0A5J9SM91_9POAL</name>
<dbReference type="AlphaFoldDB" id="A0A5J9SM91"/>
<dbReference type="EMBL" id="RWGY01000637">
    <property type="protein sequence ID" value="TVU00101.1"/>
    <property type="molecule type" value="Genomic_DNA"/>
</dbReference>
<evidence type="ECO:0000313" key="2">
    <source>
        <dbReference type="EMBL" id="TVU00101.1"/>
    </source>
</evidence>
<dbReference type="OrthoDB" id="682858at2759"/>
<accession>A0A5J9SM91</accession>
<dbReference type="InterPro" id="IPR039926">
    <property type="entry name" value="Egg_app_1"/>
</dbReference>
<dbReference type="PANTHER" id="PTHR33333:SF21">
    <property type="entry name" value="EGG APPARATUS-1 PROTEIN"/>
    <property type="match status" value="1"/>
</dbReference>
<sequence>MMKAPGAGGALISRAAFLANPKLYFHLLRHAGVQAAVAAFGAERPPISRACNANASTSPPQSPSINHARLAEHHSVRPCTLHQPAARASPSSETTSSARTLLIDAAPPRPSHDEEREGHGRRGSGGAARCGRHRLLLPVARGGPRGCVAMMKAPGAGGLLISRAAFLANPKLYFALLRTAGAAAAAAAFAVAP</sequence>
<dbReference type="Proteomes" id="UP000324897">
    <property type="component" value="Unassembled WGS sequence"/>
</dbReference>
<reference evidence="2 3" key="1">
    <citation type="journal article" date="2019" name="Sci. Rep.">
        <title>A high-quality genome of Eragrostis curvula grass provides insights into Poaceae evolution and supports new strategies to enhance forage quality.</title>
        <authorList>
            <person name="Carballo J."/>
            <person name="Santos B.A.C.M."/>
            <person name="Zappacosta D."/>
            <person name="Garbus I."/>
            <person name="Selva J.P."/>
            <person name="Gallo C.A."/>
            <person name="Diaz A."/>
            <person name="Albertini E."/>
            <person name="Caccamo M."/>
            <person name="Echenique V."/>
        </authorList>
    </citation>
    <scope>NUCLEOTIDE SEQUENCE [LARGE SCALE GENOMIC DNA]</scope>
    <source>
        <strain evidence="3">cv. Victoria</strain>
        <tissue evidence="2">Leaf</tissue>
    </source>
</reference>
<dbReference type="PANTHER" id="PTHR33333">
    <property type="entry name" value="ERYTHROCYTE MEMBRANE PROTEIN 1-LIKE"/>
    <property type="match status" value="1"/>
</dbReference>
<evidence type="ECO:0000256" key="1">
    <source>
        <dbReference type="SAM" id="MobiDB-lite"/>
    </source>
</evidence>
<protein>
    <submittedName>
        <fullName evidence="2">Uncharacterized protein</fullName>
    </submittedName>
</protein>
<feature type="non-terminal residue" evidence="2">
    <location>
        <position position="1"/>
    </location>
</feature>
<feature type="compositionally biased region" description="Basic and acidic residues" evidence="1">
    <location>
        <begin position="110"/>
        <end position="120"/>
    </location>
</feature>
<organism evidence="2 3">
    <name type="scientific">Eragrostis curvula</name>
    <name type="common">weeping love grass</name>
    <dbReference type="NCBI Taxonomy" id="38414"/>
    <lineage>
        <taxon>Eukaryota</taxon>
        <taxon>Viridiplantae</taxon>
        <taxon>Streptophyta</taxon>
        <taxon>Embryophyta</taxon>
        <taxon>Tracheophyta</taxon>
        <taxon>Spermatophyta</taxon>
        <taxon>Magnoliopsida</taxon>
        <taxon>Liliopsida</taxon>
        <taxon>Poales</taxon>
        <taxon>Poaceae</taxon>
        <taxon>PACMAD clade</taxon>
        <taxon>Chloridoideae</taxon>
        <taxon>Eragrostideae</taxon>
        <taxon>Eragrostidinae</taxon>
        <taxon>Eragrostis</taxon>
    </lineage>
</organism>
<evidence type="ECO:0000313" key="3">
    <source>
        <dbReference type="Proteomes" id="UP000324897"/>
    </source>
</evidence>
<dbReference type="Gramene" id="TVU00101">
    <property type="protein sequence ID" value="TVU00101"/>
    <property type="gene ID" value="EJB05_54516"/>
</dbReference>
<comment type="caution">
    <text evidence="2">The sequence shown here is derived from an EMBL/GenBank/DDBJ whole genome shotgun (WGS) entry which is preliminary data.</text>
</comment>
<feature type="region of interest" description="Disordered" evidence="1">
    <location>
        <begin position="104"/>
        <end position="128"/>
    </location>
</feature>
<proteinExistence type="predicted"/>